<keyword evidence="1" id="KW-0175">Coiled coil</keyword>
<proteinExistence type="predicted"/>
<accession>A0A1I1Q408</accession>
<dbReference type="InterPro" id="IPR014158">
    <property type="entry name" value="T4SS_VirB5"/>
</dbReference>
<evidence type="ECO:0000313" key="4">
    <source>
        <dbReference type="Proteomes" id="UP000198728"/>
    </source>
</evidence>
<feature type="signal peptide" evidence="2">
    <location>
        <begin position="1"/>
        <end position="31"/>
    </location>
</feature>
<protein>
    <submittedName>
        <fullName evidence="3">Type IV secretion system protein VirB5</fullName>
    </submittedName>
</protein>
<dbReference type="InterPro" id="IPR023220">
    <property type="entry name" value="T4SS_VirB5-domain"/>
</dbReference>
<gene>
    <name evidence="3" type="ORF">SAMN04488094_11714</name>
</gene>
<dbReference type="Proteomes" id="UP000198728">
    <property type="component" value="Unassembled WGS sequence"/>
</dbReference>
<feature type="coiled-coil region" evidence="1">
    <location>
        <begin position="56"/>
        <end position="83"/>
    </location>
</feature>
<dbReference type="STRING" id="441112.SAMN04488094_11714"/>
<feature type="chain" id="PRO_5011549237" evidence="2">
    <location>
        <begin position="32"/>
        <end position="268"/>
    </location>
</feature>
<dbReference type="RefSeq" id="WP_093362579.1">
    <property type="nucleotide sequence ID" value="NZ_FOLG01000017.1"/>
</dbReference>
<dbReference type="Pfam" id="PF07996">
    <property type="entry name" value="T4SS"/>
    <property type="match status" value="1"/>
</dbReference>
<evidence type="ECO:0000313" key="3">
    <source>
        <dbReference type="EMBL" id="SFD14598.1"/>
    </source>
</evidence>
<dbReference type="EMBL" id="FOLG01000017">
    <property type="protein sequence ID" value="SFD14598.1"/>
    <property type="molecule type" value="Genomic_DNA"/>
</dbReference>
<name>A0A1I1Q408_9RHOB</name>
<keyword evidence="4" id="KW-1185">Reference proteome</keyword>
<dbReference type="OrthoDB" id="8100773at2"/>
<evidence type="ECO:0000256" key="2">
    <source>
        <dbReference type="SAM" id="SignalP"/>
    </source>
</evidence>
<keyword evidence="2" id="KW-0732">Signal</keyword>
<dbReference type="Gene3D" id="1.20.58.430">
    <property type="entry name" value="Type IV secretion system, VirB5-domain"/>
    <property type="match status" value="1"/>
</dbReference>
<organism evidence="3 4">
    <name type="scientific">Tropicimonas isoalkanivorans</name>
    <dbReference type="NCBI Taxonomy" id="441112"/>
    <lineage>
        <taxon>Bacteria</taxon>
        <taxon>Pseudomonadati</taxon>
        <taxon>Pseudomonadota</taxon>
        <taxon>Alphaproteobacteria</taxon>
        <taxon>Rhodobacterales</taxon>
        <taxon>Roseobacteraceae</taxon>
        <taxon>Tropicimonas</taxon>
    </lineage>
</organism>
<reference evidence="3 4" key="1">
    <citation type="submission" date="2016-10" db="EMBL/GenBank/DDBJ databases">
        <authorList>
            <person name="de Groot N.N."/>
        </authorList>
    </citation>
    <scope>NUCLEOTIDE SEQUENCE [LARGE SCALE GENOMIC DNA]</scope>
    <source>
        <strain evidence="3 4">DSM 19548</strain>
    </source>
</reference>
<dbReference type="AlphaFoldDB" id="A0A1I1Q408"/>
<evidence type="ECO:0000256" key="1">
    <source>
        <dbReference type="SAM" id="Coils"/>
    </source>
</evidence>
<dbReference type="SUPFAM" id="SSF101082">
    <property type="entry name" value="Typo IV secretion system protein TraC"/>
    <property type="match status" value="1"/>
</dbReference>
<sequence>MHSIPTPLAPGFASLCFALLSSALSISPVLAQGVPTFDAKGVLQDIKQFEQMVKDYGIQTDQLDQLVAQLEALQKQIEQYDEIIAAVSNPSDVLDLLMEGDLDGMLGSKFDSSFLATVTKGAGGDWSGLTDDRATEFVASVSKVLAGAGTTQEKITALAESANPNAQRNAAATTSSAATSAAAEIAYEEAEQSVRRTTILVEEIGELKTLKESVDHNTRVTAELAIALAAMWQLESVQTMNVGLLGVTDAATLAETERFFDFTLQEIE</sequence>